<dbReference type="STRING" id="947166.A0A1D1VRU3"/>
<dbReference type="PROSITE" id="PS50088">
    <property type="entry name" value="ANK_REPEAT"/>
    <property type="match status" value="10"/>
</dbReference>
<dbReference type="AlphaFoldDB" id="A0A1D1VRU3"/>
<proteinExistence type="predicted"/>
<feature type="region of interest" description="Disordered" evidence="9">
    <location>
        <begin position="1"/>
        <end position="25"/>
    </location>
</feature>
<dbReference type="PANTHER" id="PTHR47143">
    <property type="entry name" value="TRANSIENT RECEPTOR POTENTIAL CATION CHANNEL PROTEIN PAINLESS"/>
    <property type="match status" value="1"/>
</dbReference>
<evidence type="ECO:0000256" key="9">
    <source>
        <dbReference type="SAM" id="MobiDB-lite"/>
    </source>
</evidence>
<evidence type="ECO:0000256" key="8">
    <source>
        <dbReference type="PROSITE-ProRule" id="PRU00023"/>
    </source>
</evidence>
<evidence type="ECO:0000256" key="5">
    <source>
        <dbReference type="ARBA" id="ARBA00023065"/>
    </source>
</evidence>
<feature type="transmembrane region" description="Helical" evidence="10">
    <location>
        <begin position="863"/>
        <end position="884"/>
    </location>
</feature>
<dbReference type="GO" id="GO:0034220">
    <property type="term" value="P:monoatomic ion transmembrane transport"/>
    <property type="evidence" value="ECO:0007669"/>
    <property type="project" value="UniProtKB-KW"/>
</dbReference>
<comment type="caution">
    <text evidence="11">The sequence shown here is derived from an EMBL/GenBank/DDBJ whole genome shotgun (WGS) entry which is preliminary data.</text>
</comment>
<feature type="transmembrane region" description="Helical" evidence="10">
    <location>
        <begin position="840"/>
        <end position="857"/>
    </location>
</feature>
<dbReference type="SUPFAM" id="SSF48403">
    <property type="entry name" value="Ankyrin repeat"/>
    <property type="match status" value="2"/>
</dbReference>
<keyword evidence="1" id="KW-0813">Transport</keyword>
<keyword evidence="4 8" id="KW-0040">ANK repeat</keyword>
<dbReference type="InterPro" id="IPR036770">
    <property type="entry name" value="Ankyrin_rpt-contain_sf"/>
</dbReference>
<dbReference type="Proteomes" id="UP000186922">
    <property type="component" value="Unassembled WGS sequence"/>
</dbReference>
<feature type="repeat" description="ANK" evidence="8">
    <location>
        <begin position="212"/>
        <end position="233"/>
    </location>
</feature>
<feature type="repeat" description="ANK" evidence="8">
    <location>
        <begin position="324"/>
        <end position="356"/>
    </location>
</feature>
<keyword evidence="3" id="KW-0677">Repeat</keyword>
<feature type="repeat" description="ANK" evidence="8">
    <location>
        <begin position="113"/>
        <end position="145"/>
    </location>
</feature>
<dbReference type="OrthoDB" id="1661883at2759"/>
<dbReference type="Pfam" id="PF12796">
    <property type="entry name" value="Ank_2"/>
    <property type="match status" value="3"/>
</dbReference>
<keyword evidence="10" id="KW-0472">Membrane</keyword>
<dbReference type="Pfam" id="PF13637">
    <property type="entry name" value="Ank_4"/>
    <property type="match status" value="1"/>
</dbReference>
<dbReference type="InterPro" id="IPR002110">
    <property type="entry name" value="Ankyrin_rpt"/>
</dbReference>
<dbReference type="PRINTS" id="PR01415">
    <property type="entry name" value="ANKYRIN"/>
</dbReference>
<feature type="repeat" description="ANK" evidence="8">
    <location>
        <begin position="495"/>
        <end position="527"/>
    </location>
</feature>
<feature type="compositionally biased region" description="Low complexity" evidence="9">
    <location>
        <begin position="1"/>
        <end position="17"/>
    </location>
</feature>
<evidence type="ECO:0000256" key="10">
    <source>
        <dbReference type="SAM" id="Phobius"/>
    </source>
</evidence>
<feature type="transmembrane region" description="Helical" evidence="10">
    <location>
        <begin position="998"/>
        <end position="1022"/>
    </location>
</feature>
<dbReference type="SMART" id="SM00248">
    <property type="entry name" value="ANK"/>
    <property type="match status" value="13"/>
</dbReference>
<feature type="repeat" description="ANK" evidence="8">
    <location>
        <begin position="561"/>
        <end position="593"/>
    </location>
</feature>
<name>A0A1D1VRU3_RAMVA</name>
<keyword evidence="6" id="KW-0325">Glycoprotein</keyword>
<keyword evidence="7" id="KW-0407">Ion channel</keyword>
<reference evidence="11 12" key="1">
    <citation type="journal article" date="2016" name="Nat. Commun.">
        <title>Extremotolerant tardigrade genome and improved radiotolerance of human cultured cells by tardigrade-unique protein.</title>
        <authorList>
            <person name="Hashimoto T."/>
            <person name="Horikawa D.D."/>
            <person name="Saito Y."/>
            <person name="Kuwahara H."/>
            <person name="Kozuka-Hata H."/>
            <person name="Shin-I T."/>
            <person name="Minakuchi Y."/>
            <person name="Ohishi K."/>
            <person name="Motoyama A."/>
            <person name="Aizu T."/>
            <person name="Enomoto A."/>
            <person name="Kondo K."/>
            <person name="Tanaka S."/>
            <person name="Hara Y."/>
            <person name="Koshikawa S."/>
            <person name="Sagara H."/>
            <person name="Miura T."/>
            <person name="Yokobori S."/>
            <person name="Miyagawa K."/>
            <person name="Suzuki Y."/>
            <person name="Kubo T."/>
            <person name="Oyama M."/>
            <person name="Kohara Y."/>
            <person name="Fujiyama A."/>
            <person name="Arakawa K."/>
            <person name="Katayama T."/>
            <person name="Toyoda A."/>
            <person name="Kunieda T."/>
        </authorList>
    </citation>
    <scope>NUCLEOTIDE SEQUENCE [LARGE SCALE GENOMIC DNA]</scope>
    <source>
        <strain evidence="11 12">YOKOZUNA-1</strain>
    </source>
</reference>
<evidence type="ECO:0000256" key="2">
    <source>
        <dbReference type="ARBA" id="ARBA00022606"/>
    </source>
</evidence>
<feature type="transmembrane region" description="Helical" evidence="10">
    <location>
        <begin position="912"/>
        <end position="931"/>
    </location>
</feature>
<dbReference type="PANTHER" id="PTHR47143:SF1">
    <property type="entry name" value="ION_TRANS DOMAIN-CONTAINING PROTEIN"/>
    <property type="match status" value="1"/>
</dbReference>
<protein>
    <submittedName>
        <fullName evidence="11">Uncharacterized protein</fullName>
    </submittedName>
</protein>
<dbReference type="InterPro" id="IPR052076">
    <property type="entry name" value="TRP_cation_channel"/>
</dbReference>
<evidence type="ECO:0000256" key="3">
    <source>
        <dbReference type="ARBA" id="ARBA00022737"/>
    </source>
</evidence>
<dbReference type="PROSITE" id="PS50297">
    <property type="entry name" value="ANK_REP_REGION"/>
    <property type="match status" value="10"/>
</dbReference>
<dbReference type="GO" id="GO:1902495">
    <property type="term" value="C:transmembrane transporter complex"/>
    <property type="evidence" value="ECO:0007669"/>
    <property type="project" value="TreeGrafter"/>
</dbReference>
<feature type="repeat" description="ANK" evidence="8">
    <location>
        <begin position="146"/>
        <end position="178"/>
    </location>
</feature>
<evidence type="ECO:0000256" key="4">
    <source>
        <dbReference type="ARBA" id="ARBA00023043"/>
    </source>
</evidence>
<feature type="transmembrane region" description="Helical" evidence="10">
    <location>
        <begin position="726"/>
        <end position="750"/>
    </location>
</feature>
<dbReference type="Pfam" id="PF00023">
    <property type="entry name" value="Ank"/>
    <property type="match status" value="1"/>
</dbReference>
<keyword evidence="2" id="KW-0716">Sensory transduction</keyword>
<gene>
    <name evidence="11" type="primary">RvY_13021-1</name>
    <name evidence="11" type="synonym">RvY_13021.1</name>
    <name evidence="11" type="ORF">RvY_13021</name>
</gene>
<keyword evidence="5" id="KW-0406">Ion transport</keyword>
<sequence>MSSTNLISNSSTSSLPSSHRHELTHSASTGSLPFLAAGRNLRSKSIELLQLTLKDRVRQRLSSMSSILSSTTFDDITSELQERFLEHVKNGDIAAAGNLLTADCDLVNACDVFGSTPLHLATMADNVDMTNFLIGKHADLNAKDGNGNSALHLAVQAGRTAIVNLLLAQDADTNLQNNKHETPLHLAAALNNVEILAGFIRHGTDVTLANHNGSTPIHIAARNGHTEVLSYLLTKENVGHSPSQLLSLTDKKGETALFHAVRSGCKEAVNLLVESGASVSHQGTDRSTALHLACSNGLKEVVRVLLDKSPPEAIAEALGMIDDQGAMPVHRAVTYDHSHLIHMLVSKGGSLNARDAEERTPLIRAAVHNADASVQELLHMRANPVLVDRDGRNFLHHMVLNGRRYETLVDRLDSQILTKLLNARDDFGCTVIHYAAAAKGGLDGSLVHMGASLTTKDAKARSPLYVAVEHGRYSVTKRLLGTKDVFEVINDADYEGKTPLHVASGHGHAKLVQLLLTNGALIQKDREGRTALHAAVGGDHAEVARLLLDTYTYLLDLTDRAGNTPLHTAAALSASACVTLLLDAGAVLSLNKSNVTPVDVAIAENSQAALVAMMRNSRWEQILYQPSLIFGWPVLGFIRECPAVMQVVLDRCLSKENCHPLSPDYCERYYYKALQPEMYCDEEVLIQPRSVLTPLAVLNEMAMHKRYGLLTHPVSRTFLNLKWTSYGIYLHFSSLLLYVAFLGMLTTLVLTGVETDLKPHLLQISSENVQSIKPEALTNITNATYFGPIKLSPANAEMPLQSRESVLLVIVMVLTTVQLIKKLFQLLCERKDFFFRTLNYFEIICYTTTLFFAIAFFDSEDRYIRWSTQWQVGAVAIFCSWIHLMNHLQRYGKSGIYVGVFFREMKILTKSFAVYFIMVIAFSMAHCVLYPEKIFPDEEYFFRSDHKDDDPADWQNAHMTLQASLLRVSDMLVGDVDAIENYIKPILLKEMPFPDATYFIALACVGVVTIIIQAILMATAVYDLQKVERGATLNILNMQIRFHTDVESLLPKFLLRRCQTKEWTYYPNRQRWQFFTVSPSAGISNKTGNFLVWIFRSGYTF</sequence>
<keyword evidence="10" id="KW-0812">Transmembrane</keyword>
<organism evidence="11 12">
    <name type="scientific">Ramazzottius varieornatus</name>
    <name type="common">Water bear</name>
    <name type="synonym">Tardigrade</name>
    <dbReference type="NCBI Taxonomy" id="947166"/>
    <lineage>
        <taxon>Eukaryota</taxon>
        <taxon>Metazoa</taxon>
        <taxon>Ecdysozoa</taxon>
        <taxon>Tardigrada</taxon>
        <taxon>Eutardigrada</taxon>
        <taxon>Parachela</taxon>
        <taxon>Hypsibioidea</taxon>
        <taxon>Ramazzottiidae</taxon>
        <taxon>Ramazzottius</taxon>
    </lineage>
</organism>
<dbReference type="GO" id="GO:0022857">
    <property type="term" value="F:transmembrane transporter activity"/>
    <property type="evidence" value="ECO:0007669"/>
    <property type="project" value="TreeGrafter"/>
</dbReference>
<feature type="repeat" description="ANK" evidence="8">
    <location>
        <begin position="285"/>
        <end position="309"/>
    </location>
</feature>
<evidence type="ECO:0000256" key="7">
    <source>
        <dbReference type="ARBA" id="ARBA00023303"/>
    </source>
</evidence>
<feature type="repeat" description="ANK" evidence="8">
    <location>
        <begin position="252"/>
        <end position="284"/>
    </location>
</feature>
<keyword evidence="12" id="KW-1185">Reference proteome</keyword>
<evidence type="ECO:0000313" key="12">
    <source>
        <dbReference type="Proteomes" id="UP000186922"/>
    </source>
</evidence>
<feature type="repeat" description="ANK" evidence="8">
    <location>
        <begin position="527"/>
        <end position="549"/>
    </location>
</feature>
<dbReference type="EMBL" id="BDGG01000008">
    <property type="protein sequence ID" value="GAV02458.1"/>
    <property type="molecule type" value="Genomic_DNA"/>
</dbReference>
<evidence type="ECO:0000313" key="11">
    <source>
        <dbReference type="EMBL" id="GAV02458.1"/>
    </source>
</evidence>
<evidence type="ECO:0000256" key="6">
    <source>
        <dbReference type="ARBA" id="ARBA00023180"/>
    </source>
</evidence>
<feature type="repeat" description="ANK" evidence="8">
    <location>
        <begin position="179"/>
        <end position="211"/>
    </location>
</feature>
<dbReference type="Gene3D" id="1.25.40.20">
    <property type="entry name" value="Ankyrin repeat-containing domain"/>
    <property type="match status" value="5"/>
</dbReference>
<evidence type="ECO:0000256" key="1">
    <source>
        <dbReference type="ARBA" id="ARBA00022448"/>
    </source>
</evidence>
<keyword evidence="10" id="KW-1133">Transmembrane helix</keyword>
<accession>A0A1D1VRU3</accession>